<proteinExistence type="predicted"/>
<evidence type="ECO:0000313" key="7">
    <source>
        <dbReference type="Proteomes" id="UP000305362"/>
    </source>
</evidence>
<dbReference type="AlphaFoldDB" id="A0A4T0QRA2"/>
<dbReference type="PANTHER" id="PTHR36168">
    <property type="entry name" value="CHROMOSOME 1, WHOLE GENOME SHOTGUN SEQUENCE"/>
    <property type="match status" value="1"/>
</dbReference>
<keyword evidence="2" id="KW-0472">Membrane</keyword>
<accession>A0A4T0QRA2</accession>
<evidence type="ECO:0000313" key="8">
    <source>
        <dbReference type="Proteomes" id="UP000307169"/>
    </source>
</evidence>
<comment type="caution">
    <text evidence="5">The sequence shown here is derived from an EMBL/GenBank/DDBJ whole genome shotgun (WGS) entry which is preliminary data.</text>
</comment>
<keyword evidence="2" id="KW-0812">Transmembrane</keyword>
<evidence type="ECO:0000259" key="3">
    <source>
        <dbReference type="Pfam" id="PF24913"/>
    </source>
</evidence>
<feature type="region of interest" description="Disordered" evidence="1">
    <location>
        <begin position="634"/>
        <end position="654"/>
    </location>
</feature>
<organism evidence="5 8">
    <name type="scientific">Wallemia mellicola</name>
    <dbReference type="NCBI Taxonomy" id="1708541"/>
    <lineage>
        <taxon>Eukaryota</taxon>
        <taxon>Fungi</taxon>
        <taxon>Dikarya</taxon>
        <taxon>Basidiomycota</taxon>
        <taxon>Wallemiomycotina</taxon>
        <taxon>Wallemiomycetes</taxon>
        <taxon>Wallemiales</taxon>
        <taxon>Wallemiaceae</taxon>
        <taxon>Wallemia</taxon>
    </lineage>
</organism>
<dbReference type="Proteomes" id="UP000307169">
    <property type="component" value="Unassembled WGS sequence"/>
</dbReference>
<dbReference type="SUPFAM" id="SSF52540">
    <property type="entry name" value="P-loop containing nucleoside triphosphate hydrolases"/>
    <property type="match status" value="1"/>
</dbReference>
<dbReference type="InterPro" id="IPR025187">
    <property type="entry name" value="DUF4112"/>
</dbReference>
<evidence type="ECO:0000256" key="2">
    <source>
        <dbReference type="SAM" id="Phobius"/>
    </source>
</evidence>
<dbReference type="Pfam" id="PF13430">
    <property type="entry name" value="DUF4112"/>
    <property type="match status" value="1"/>
</dbReference>
<dbReference type="Proteomes" id="UP000305362">
    <property type="component" value="Unassembled WGS sequence"/>
</dbReference>
<keyword evidence="2" id="KW-1133">Transmembrane helix</keyword>
<feature type="compositionally biased region" description="Acidic residues" evidence="1">
    <location>
        <begin position="636"/>
        <end position="647"/>
    </location>
</feature>
<evidence type="ECO:0000313" key="9">
    <source>
        <dbReference type="Proteomes" id="UP000310685"/>
    </source>
</evidence>
<dbReference type="EMBL" id="SPRC01000024">
    <property type="protein sequence ID" value="TIB78720.1"/>
    <property type="molecule type" value="Genomic_DNA"/>
</dbReference>
<dbReference type="Gene3D" id="3.40.50.300">
    <property type="entry name" value="P-loop containing nucleotide triphosphate hydrolases"/>
    <property type="match status" value="1"/>
</dbReference>
<evidence type="ECO:0000256" key="1">
    <source>
        <dbReference type="SAM" id="MobiDB-lite"/>
    </source>
</evidence>
<dbReference type="InterPro" id="IPR056808">
    <property type="entry name" value="HTH_AAA"/>
</dbReference>
<dbReference type="InterPro" id="IPR027417">
    <property type="entry name" value="P-loop_NTPase"/>
</dbReference>
<feature type="domain" description="AAA protein C-terminal winged helix" evidence="3">
    <location>
        <begin position="599"/>
        <end position="724"/>
    </location>
</feature>
<dbReference type="PANTHER" id="PTHR36168:SF1">
    <property type="entry name" value="ORC1-LIKE AAA ATPASE DOMAIN-CONTAINING PROTEIN"/>
    <property type="match status" value="1"/>
</dbReference>
<protein>
    <recommendedName>
        <fullName evidence="3">AAA protein C-terminal winged helix domain-containing protein</fullName>
    </recommendedName>
</protein>
<feature type="transmembrane region" description="Helical" evidence="2">
    <location>
        <begin position="124"/>
        <end position="147"/>
    </location>
</feature>
<dbReference type="EMBL" id="SPRH01000021">
    <property type="protein sequence ID" value="TIC00720.1"/>
    <property type="molecule type" value="Genomic_DNA"/>
</dbReference>
<reference evidence="7 8" key="1">
    <citation type="submission" date="2019-03" db="EMBL/GenBank/DDBJ databases">
        <title>Sequencing 25 genomes of Wallemia mellicola.</title>
        <authorList>
            <person name="Gostincar C."/>
        </authorList>
    </citation>
    <scope>NUCLEOTIDE SEQUENCE [LARGE SCALE GENOMIC DNA]</scope>
    <source>
        <strain evidence="5 8">EXF-1262</strain>
        <strain evidence="6 7">EXF-1277</strain>
        <strain evidence="4 9">EXF-6152</strain>
    </source>
</reference>
<evidence type="ECO:0000313" key="5">
    <source>
        <dbReference type="EMBL" id="TIC00720.1"/>
    </source>
</evidence>
<dbReference type="Pfam" id="PF24913">
    <property type="entry name" value="WHD_AAA_fung"/>
    <property type="match status" value="1"/>
</dbReference>
<evidence type="ECO:0000313" key="4">
    <source>
        <dbReference type="EMBL" id="TIB78720.1"/>
    </source>
</evidence>
<gene>
    <name evidence="6" type="ORF">E3Q03_02257</name>
    <name evidence="5" type="ORF">E3Q17_02100</name>
    <name evidence="4" type="ORF">E3Q22_02479</name>
</gene>
<feature type="region of interest" description="Disordered" evidence="1">
    <location>
        <begin position="231"/>
        <end position="262"/>
    </location>
</feature>
<feature type="transmembrane region" description="Helical" evidence="2">
    <location>
        <begin position="80"/>
        <end position="104"/>
    </location>
</feature>
<dbReference type="OrthoDB" id="511599at2759"/>
<sequence>MSKIVKKVVTDITGKYVFSKVITGPRNPLYQEFTDDEGHVQSKKREVPVGLSKKDQAVLKKIRKRAYYLDKGFTICGFRFGYTFIFGLIPGFGDVLDALLNYFLVLRLAEKNLDLPSGIINHAWFNNLASLGFGLVPLAGDLVLAAWKANSRNAQMFEEYLIKRAEFYINLPEESKELAAQLDIQGDVLYDQENAEFPKKLFKAAKGIKAGHGLKKSEGVKLREEIKQNHVRLDNPFNQQPSPGPQVTGVGEYDGDKSKKKSDDKQTLVDVLSSNPAFAAVVSTLLGLSVIFACGGAYMIWYKWSVLNKIEDAFAPGYDPATELARMSDETGNSDDEIHINRPEQPVIKDIINGNKPGKYYLLLGQKGTGKATMILDAMYECNSDRIAYCETHPDLEVFRLRIGKALNYEFLEDFYGALFQRREPRDAGPLLDIERAMSKLEKVAMRIRQKKGKPIVFVFNNLHLLNNDETGVAVIHQLQQRAEAWAECGIATFVFTSDDYWVLDKLKKNANRMKILSVNDLGHDDSIRAMKRLRKTLYNYNIDDPLVRDLPDQGEGVYEEVYRLIGGRMSHIAHVSREFDMLAAAQKLVAVEKAWLQSQIGLIPDHDDDVMDEQKWSSCSWCLLKYLARQKTPGNEEEDDEEDLPDPIDPAASPHVSYYKARQLMTRTDFLEPLDRLNIVSMDVNHNVRMDSHVLLTAAREVVSREGFDQDLETTMDRVSDIEWLGRTRRLVVTKSV</sequence>
<dbReference type="Proteomes" id="UP000310685">
    <property type="component" value="Unassembled WGS sequence"/>
</dbReference>
<dbReference type="EMBL" id="SPRV01000021">
    <property type="protein sequence ID" value="TIC66296.1"/>
    <property type="molecule type" value="Genomic_DNA"/>
</dbReference>
<feature type="transmembrane region" description="Helical" evidence="2">
    <location>
        <begin position="277"/>
        <end position="301"/>
    </location>
</feature>
<evidence type="ECO:0000313" key="6">
    <source>
        <dbReference type="EMBL" id="TIC66296.1"/>
    </source>
</evidence>
<name>A0A4T0QRA2_9BASI</name>